<keyword evidence="3" id="KW-0597">Phosphoprotein</keyword>
<dbReference type="Gene3D" id="3.30.300.30">
    <property type="match status" value="1"/>
</dbReference>
<comment type="subunit">
    <text evidence="1">Monomer.</text>
</comment>
<evidence type="ECO:0000256" key="2">
    <source>
        <dbReference type="ARBA" id="ARBA00022450"/>
    </source>
</evidence>
<evidence type="ECO:0000256" key="1">
    <source>
        <dbReference type="ARBA" id="ARBA00011245"/>
    </source>
</evidence>
<dbReference type="PANTHER" id="PTHR43439">
    <property type="entry name" value="PHENYLACETATE-COENZYME A LIGASE"/>
    <property type="match status" value="1"/>
</dbReference>
<dbReference type="GO" id="GO:0047475">
    <property type="term" value="F:phenylacetate-CoA ligase activity"/>
    <property type="evidence" value="ECO:0007669"/>
    <property type="project" value="UniProtKB-EC"/>
</dbReference>
<accession>A0A832GMR5</accession>
<dbReference type="GO" id="GO:0010124">
    <property type="term" value="P:phenylacetate catabolic process"/>
    <property type="evidence" value="ECO:0007669"/>
    <property type="project" value="UniProtKB-UniRule"/>
</dbReference>
<feature type="domain" description="AMP-dependent synthetase/ligase" evidence="12">
    <location>
        <begin position="86"/>
        <end position="288"/>
    </location>
</feature>
<proteinExistence type="inferred from homology"/>
<reference evidence="14" key="1">
    <citation type="journal article" date="2020" name="mSystems">
        <title>Genome- and Community-Level Interaction Insights into Carbon Utilization and Element Cycling Functions of Hydrothermarchaeota in Hydrothermal Sediment.</title>
        <authorList>
            <person name="Zhou Z."/>
            <person name="Liu Y."/>
            <person name="Xu W."/>
            <person name="Pan J."/>
            <person name="Luo Z.H."/>
            <person name="Li M."/>
        </authorList>
    </citation>
    <scope>NUCLEOTIDE SEQUENCE [LARGE SCALE GENOMIC DNA]</scope>
    <source>
        <strain evidence="14">SpSt-605</strain>
    </source>
</reference>
<evidence type="ECO:0000259" key="13">
    <source>
        <dbReference type="Pfam" id="PF14535"/>
    </source>
</evidence>
<comment type="pathway">
    <text evidence="6 11">Aromatic compound metabolism; phenylacetate degradation.</text>
</comment>
<dbReference type="EC" id="6.2.1.30" evidence="8 11"/>
<dbReference type="PANTHER" id="PTHR43439:SF2">
    <property type="entry name" value="ENZYME, PUTATIVE (JCVI)-RELATED"/>
    <property type="match status" value="1"/>
</dbReference>
<keyword evidence="4 11" id="KW-0436">Ligase</keyword>
<dbReference type="Gene3D" id="3.40.50.12780">
    <property type="entry name" value="N-terminal domain of ligase-like"/>
    <property type="match status" value="1"/>
</dbReference>
<dbReference type="AlphaFoldDB" id="A0A832GMR5"/>
<evidence type="ECO:0000256" key="6">
    <source>
        <dbReference type="ARBA" id="ARBA00060591"/>
    </source>
</evidence>
<evidence type="ECO:0000256" key="5">
    <source>
        <dbReference type="ARBA" id="ARBA00022741"/>
    </source>
</evidence>
<dbReference type="InterPro" id="IPR000873">
    <property type="entry name" value="AMP-dep_synth/lig_dom"/>
</dbReference>
<dbReference type="FunFam" id="3.40.50.12780:FF:000016">
    <property type="entry name" value="Phenylacetate-coenzyme A ligase"/>
    <property type="match status" value="1"/>
</dbReference>
<dbReference type="SUPFAM" id="SSF56801">
    <property type="entry name" value="Acetyl-CoA synthetase-like"/>
    <property type="match status" value="1"/>
</dbReference>
<evidence type="ECO:0000256" key="11">
    <source>
        <dbReference type="PIRNR" id="PIRNR006444"/>
    </source>
</evidence>
<dbReference type="Pfam" id="PF00501">
    <property type="entry name" value="AMP-binding"/>
    <property type="match status" value="1"/>
</dbReference>
<evidence type="ECO:0000256" key="4">
    <source>
        <dbReference type="ARBA" id="ARBA00022598"/>
    </source>
</evidence>
<dbReference type="InterPro" id="IPR011880">
    <property type="entry name" value="PA_CoA_ligase"/>
</dbReference>
<organism evidence="14">
    <name type="scientific">Caldimicrobium thiodismutans</name>
    <dbReference type="NCBI Taxonomy" id="1653476"/>
    <lineage>
        <taxon>Bacteria</taxon>
        <taxon>Pseudomonadati</taxon>
        <taxon>Thermodesulfobacteriota</taxon>
        <taxon>Thermodesulfobacteria</taxon>
        <taxon>Thermodesulfobacteriales</taxon>
        <taxon>Thermodesulfobacteriaceae</taxon>
        <taxon>Caldimicrobium</taxon>
    </lineage>
</organism>
<comment type="function">
    <text evidence="11">Catalyzes the activation of phenylacetic acid (PA) to phenylacetyl-CoA (PA-CoA).</text>
</comment>
<evidence type="ECO:0000259" key="12">
    <source>
        <dbReference type="Pfam" id="PF00501"/>
    </source>
</evidence>
<dbReference type="Pfam" id="PF14535">
    <property type="entry name" value="AMP-binding_C_2"/>
    <property type="match status" value="1"/>
</dbReference>
<feature type="domain" description="AMP-dependent ligase C-terminal" evidence="13">
    <location>
        <begin position="338"/>
        <end position="431"/>
    </location>
</feature>
<dbReference type="CDD" id="cd05913">
    <property type="entry name" value="PaaK"/>
    <property type="match status" value="1"/>
</dbReference>
<comment type="caution">
    <text evidence="14">The sequence shown here is derived from an EMBL/GenBank/DDBJ whole genome shotgun (WGS) entry which is preliminary data.</text>
</comment>
<keyword evidence="2" id="KW-0596">Phosphopantetheine</keyword>
<dbReference type="UniPathway" id="UPA00930"/>
<dbReference type="PIRSF" id="PIRSF006444">
    <property type="entry name" value="PaaK"/>
    <property type="match status" value="1"/>
</dbReference>
<gene>
    <name evidence="14" type="ORF">ENT73_00305</name>
</gene>
<keyword evidence="5 11" id="KW-0547">Nucleotide-binding</keyword>
<dbReference type="InterPro" id="IPR042099">
    <property type="entry name" value="ANL_N_sf"/>
</dbReference>
<sequence>MEKRYYQPKIELLNREELRALQFKRLKRVLNRVYNHVPHYREKFKKAGVKPSSLKSLSDIRHFPFTTKEDLFVDYPFGLLAEPLEKIVRLHTSSGTTGRPKALFFSKRDIWAQAELIARSLVMSGATSADILQNSMTYGLFTGALVMHYGAELLGMLVIPAGPGNTERQIELMQTFGTTCLHMTPSYALYVASVIQEKGLVPGRDLKLKRVYLGAEPYSEETRRKIEDMLKVQVYNCYGLSEMGGPGVGFECQAKEGLHLWEDAFLVEIVHPETGEPVPEGEIGELVLTTLNRTAMPIIRYRTRDLTRLIPEPCPCGRTHLRIARILGRADDMFIIRGVNIFPQQIEAVLMSIKGVAQNYQIILEGYDEMTVKVEIDRELFDGRLERLVRLKEEITDKLRQAIQVRPKVELVEPGTLPVSEGKAKRVIDRRTL</sequence>
<name>A0A832GMR5_9BACT</name>
<evidence type="ECO:0000256" key="9">
    <source>
        <dbReference type="ARBA" id="ARBA00068695"/>
    </source>
</evidence>
<comment type="catalytic activity">
    <reaction evidence="11">
        <text>2-phenylacetate + ATP + CoA = phenylacetyl-CoA + AMP + diphosphate</text>
        <dbReference type="Rhea" id="RHEA:20956"/>
        <dbReference type="ChEBI" id="CHEBI:18401"/>
        <dbReference type="ChEBI" id="CHEBI:30616"/>
        <dbReference type="ChEBI" id="CHEBI:33019"/>
        <dbReference type="ChEBI" id="CHEBI:57287"/>
        <dbReference type="ChEBI" id="CHEBI:57390"/>
        <dbReference type="ChEBI" id="CHEBI:456215"/>
        <dbReference type="EC" id="6.2.1.30"/>
    </reaction>
</comment>
<comment type="similarity">
    <text evidence="7 11">Belongs to the phenylacetyl-CoA ligase family.</text>
</comment>
<evidence type="ECO:0000313" key="14">
    <source>
        <dbReference type="EMBL" id="HGV54514.1"/>
    </source>
</evidence>
<evidence type="ECO:0000256" key="7">
    <source>
        <dbReference type="ARBA" id="ARBA00061566"/>
    </source>
</evidence>
<evidence type="ECO:0000256" key="3">
    <source>
        <dbReference type="ARBA" id="ARBA00022553"/>
    </source>
</evidence>
<protein>
    <recommendedName>
        <fullName evidence="9 11">Phenylacetate-coenzyme A ligase</fullName>
        <ecNumber evidence="8 11">6.2.1.30</ecNumber>
    </recommendedName>
    <alternativeName>
        <fullName evidence="10 11">Phenylacetyl-CoA ligase</fullName>
    </alternativeName>
</protein>
<evidence type="ECO:0000256" key="10">
    <source>
        <dbReference type="ARBA" id="ARBA00075111"/>
    </source>
</evidence>
<dbReference type="GO" id="GO:0000166">
    <property type="term" value="F:nucleotide binding"/>
    <property type="evidence" value="ECO:0007669"/>
    <property type="project" value="UniProtKB-KW"/>
</dbReference>
<dbReference type="InterPro" id="IPR045851">
    <property type="entry name" value="AMP-bd_C_sf"/>
</dbReference>
<dbReference type="EMBL" id="DSZU01000007">
    <property type="protein sequence ID" value="HGV54514.1"/>
    <property type="molecule type" value="Genomic_DNA"/>
</dbReference>
<evidence type="ECO:0000256" key="8">
    <source>
        <dbReference type="ARBA" id="ARBA00066629"/>
    </source>
</evidence>
<dbReference type="InterPro" id="IPR051414">
    <property type="entry name" value="Adenylate-forming_Reductase"/>
</dbReference>
<dbReference type="InterPro" id="IPR028154">
    <property type="entry name" value="AMP-dep_Lig_C"/>
</dbReference>